<evidence type="ECO:0000313" key="2">
    <source>
        <dbReference type="Proteomes" id="UP000188235"/>
    </source>
</evidence>
<accession>A0A1Q2CZ49</accession>
<dbReference type="KEGG" id="tfa:BW733_11810"/>
<dbReference type="STRING" id="399497.BW733_11810"/>
<evidence type="ECO:0000313" key="1">
    <source>
        <dbReference type="EMBL" id="AQP51400.1"/>
    </source>
</evidence>
<keyword evidence="2" id="KW-1185">Reference proteome</keyword>
<sequence>MRRYGFYHRYDTATELALLNQLWPLVNDRLNFFTPTKKPEGWATDTVGRRKRLYDKPRSPYQRLLAAGVLNPAQETELAAYKATLKPVAMQRRITEIQQELTRLAGRKTARLEQHIAWKAPDPAGLKTRAS</sequence>
<gene>
    <name evidence="1" type="ORF">BW733_11810</name>
</gene>
<protein>
    <submittedName>
        <fullName evidence="1">Uncharacterized protein</fullName>
    </submittedName>
</protein>
<dbReference type="RefSeq" id="WP_077350673.1">
    <property type="nucleotide sequence ID" value="NZ_CP019607.1"/>
</dbReference>
<dbReference type="AlphaFoldDB" id="A0A1Q2CZ49"/>
<reference evidence="1 2" key="1">
    <citation type="journal article" date="2008" name="Int. J. Syst. Evol. Microbiol.">
        <title>Tessaracoccus flavescens sp. nov., isolated from marine sediment.</title>
        <authorList>
            <person name="Lee D.W."/>
            <person name="Lee S.D."/>
        </authorList>
    </citation>
    <scope>NUCLEOTIDE SEQUENCE [LARGE SCALE GENOMIC DNA]</scope>
    <source>
        <strain evidence="1 2">SST-39T</strain>
    </source>
</reference>
<proteinExistence type="predicted"/>
<dbReference type="Proteomes" id="UP000188235">
    <property type="component" value="Chromosome"/>
</dbReference>
<dbReference type="EMBL" id="CP019607">
    <property type="protein sequence ID" value="AQP51400.1"/>
    <property type="molecule type" value="Genomic_DNA"/>
</dbReference>
<organism evidence="1 2">
    <name type="scientific">Tessaracoccus flavescens</name>
    <dbReference type="NCBI Taxonomy" id="399497"/>
    <lineage>
        <taxon>Bacteria</taxon>
        <taxon>Bacillati</taxon>
        <taxon>Actinomycetota</taxon>
        <taxon>Actinomycetes</taxon>
        <taxon>Propionibacteriales</taxon>
        <taxon>Propionibacteriaceae</taxon>
        <taxon>Tessaracoccus</taxon>
    </lineage>
</organism>
<dbReference type="OrthoDB" id="2370461at2"/>
<name>A0A1Q2CZ49_9ACTN</name>